<gene>
    <name evidence="1" type="ORF">Bca52824_002266</name>
</gene>
<dbReference type="Proteomes" id="UP000886595">
    <property type="component" value="Unassembled WGS sequence"/>
</dbReference>
<reference evidence="1 2" key="1">
    <citation type="submission" date="2020-02" db="EMBL/GenBank/DDBJ databases">
        <authorList>
            <person name="Ma Q."/>
            <person name="Huang Y."/>
            <person name="Song X."/>
            <person name="Pei D."/>
        </authorList>
    </citation>
    <scope>NUCLEOTIDE SEQUENCE [LARGE SCALE GENOMIC DNA]</scope>
    <source>
        <strain evidence="1">Sxm20200214</strain>
        <tissue evidence="1">Leaf</tissue>
    </source>
</reference>
<sequence length="230" mass="25196">MWVQSVRIPALMVYETSYEERQNSAKGVCSSINMYGIKSSSLFPHLSRFDTTAKFCQLQDCKDSGLRQGFYVSELHTMLTKTLIQASININRLNTFRQLLNERDLCNLSLCDVSRSSPDCCFTDAHVLSDSLIKPVSIKITEAGSPTPHGDLQKYTSQLTGMLTHLTSPLKLLKVNQSHGVNRGASLTSAGMATSAVIERATASTGVVHNVLFHGVIATEGPPLHEDEHA</sequence>
<organism evidence="1 2">
    <name type="scientific">Brassica carinata</name>
    <name type="common">Ethiopian mustard</name>
    <name type="synonym">Abyssinian cabbage</name>
    <dbReference type="NCBI Taxonomy" id="52824"/>
    <lineage>
        <taxon>Eukaryota</taxon>
        <taxon>Viridiplantae</taxon>
        <taxon>Streptophyta</taxon>
        <taxon>Embryophyta</taxon>
        <taxon>Tracheophyta</taxon>
        <taxon>Spermatophyta</taxon>
        <taxon>Magnoliopsida</taxon>
        <taxon>eudicotyledons</taxon>
        <taxon>Gunneridae</taxon>
        <taxon>Pentapetalae</taxon>
        <taxon>rosids</taxon>
        <taxon>malvids</taxon>
        <taxon>Brassicales</taxon>
        <taxon>Brassicaceae</taxon>
        <taxon>Brassiceae</taxon>
        <taxon>Brassica</taxon>
    </lineage>
</organism>
<proteinExistence type="predicted"/>
<protein>
    <submittedName>
        <fullName evidence="1">Uncharacterized protein</fullName>
    </submittedName>
</protein>
<accession>A0A8X7WKC4</accession>
<dbReference type="AlphaFoldDB" id="A0A8X7WKC4"/>
<dbReference type="EMBL" id="JAAMPC010000001">
    <property type="protein sequence ID" value="KAG2331086.1"/>
    <property type="molecule type" value="Genomic_DNA"/>
</dbReference>
<evidence type="ECO:0000313" key="2">
    <source>
        <dbReference type="Proteomes" id="UP000886595"/>
    </source>
</evidence>
<comment type="caution">
    <text evidence="1">The sequence shown here is derived from an EMBL/GenBank/DDBJ whole genome shotgun (WGS) entry which is preliminary data.</text>
</comment>
<keyword evidence="2" id="KW-1185">Reference proteome</keyword>
<evidence type="ECO:0000313" key="1">
    <source>
        <dbReference type="EMBL" id="KAG2331086.1"/>
    </source>
</evidence>
<name>A0A8X7WKC4_BRACI</name>